<evidence type="ECO:0000256" key="2">
    <source>
        <dbReference type="SAM" id="SignalP"/>
    </source>
</evidence>
<gene>
    <name evidence="3" type="ORF">MUN87_20585</name>
</gene>
<dbReference type="PROSITE" id="PS51257">
    <property type="entry name" value="PROKAR_LIPOPROTEIN"/>
    <property type="match status" value="1"/>
</dbReference>
<keyword evidence="4" id="KW-1185">Reference proteome</keyword>
<evidence type="ECO:0000256" key="1">
    <source>
        <dbReference type="SAM" id="MobiDB-lite"/>
    </source>
</evidence>
<proteinExistence type="predicted"/>
<protein>
    <submittedName>
        <fullName evidence="3">Uncharacterized protein</fullName>
    </submittedName>
</protein>
<sequence>MKKKWLSIFAVAMLSASFLTACAEEGEGDSEEPETEDATNDENEESTEESTDEATE</sequence>
<keyword evidence="2" id="KW-0732">Signal</keyword>
<reference evidence="3 4" key="1">
    <citation type="submission" date="2022-04" db="EMBL/GenBank/DDBJ databases">
        <title>Gracilibacillus sp. isolated from saltern.</title>
        <authorList>
            <person name="Won M."/>
            <person name="Lee C.-M."/>
            <person name="Woen H.-Y."/>
            <person name="Kwon S.-W."/>
        </authorList>
    </citation>
    <scope>NUCLEOTIDE SEQUENCE [LARGE SCALE GENOMIC DNA]</scope>
    <source>
        <strain evidence="3 4">SSPM10-3</strain>
    </source>
</reference>
<dbReference type="RefSeq" id="WP_244743618.1">
    <property type="nucleotide sequence ID" value="NZ_CP095071.1"/>
</dbReference>
<dbReference type="EMBL" id="CP095071">
    <property type="protein sequence ID" value="UOQ85010.1"/>
    <property type="molecule type" value="Genomic_DNA"/>
</dbReference>
<feature type="signal peptide" evidence="2">
    <location>
        <begin position="1"/>
        <end position="23"/>
    </location>
</feature>
<dbReference type="Proteomes" id="UP000831537">
    <property type="component" value="Chromosome"/>
</dbReference>
<feature type="chain" id="PRO_5045700249" evidence="2">
    <location>
        <begin position="24"/>
        <end position="56"/>
    </location>
</feature>
<feature type="region of interest" description="Disordered" evidence="1">
    <location>
        <begin position="22"/>
        <end position="56"/>
    </location>
</feature>
<evidence type="ECO:0000313" key="3">
    <source>
        <dbReference type="EMBL" id="UOQ85010.1"/>
    </source>
</evidence>
<organism evidence="3 4">
    <name type="scientific">Gracilibacillus salinarum</name>
    <dbReference type="NCBI Taxonomy" id="2932255"/>
    <lineage>
        <taxon>Bacteria</taxon>
        <taxon>Bacillati</taxon>
        <taxon>Bacillota</taxon>
        <taxon>Bacilli</taxon>
        <taxon>Bacillales</taxon>
        <taxon>Bacillaceae</taxon>
        <taxon>Gracilibacillus</taxon>
    </lineage>
</organism>
<feature type="compositionally biased region" description="Acidic residues" evidence="1">
    <location>
        <begin position="24"/>
        <end position="56"/>
    </location>
</feature>
<accession>A0ABY4GM32</accession>
<name>A0ABY4GM32_9BACI</name>
<evidence type="ECO:0000313" key="4">
    <source>
        <dbReference type="Proteomes" id="UP000831537"/>
    </source>
</evidence>